<keyword evidence="1" id="KW-0812">Transmembrane</keyword>
<keyword evidence="3" id="KW-1185">Reference proteome</keyword>
<gene>
    <name evidence="2" type="ORF">AVEN_221217_1</name>
</gene>
<evidence type="ECO:0000256" key="1">
    <source>
        <dbReference type="SAM" id="Phobius"/>
    </source>
</evidence>
<accession>A0A4Y2BHR1</accession>
<dbReference type="EMBL" id="BGPR01083536">
    <property type="protein sequence ID" value="GBL91792.1"/>
    <property type="molecule type" value="Genomic_DNA"/>
</dbReference>
<dbReference type="Proteomes" id="UP000499080">
    <property type="component" value="Unassembled WGS sequence"/>
</dbReference>
<proteinExistence type="predicted"/>
<keyword evidence="1" id="KW-1133">Transmembrane helix</keyword>
<reference evidence="2 3" key="1">
    <citation type="journal article" date="2019" name="Sci. Rep.">
        <title>Orb-weaving spider Araneus ventricosus genome elucidates the spidroin gene catalogue.</title>
        <authorList>
            <person name="Kono N."/>
            <person name="Nakamura H."/>
            <person name="Ohtoshi R."/>
            <person name="Moran D.A.P."/>
            <person name="Shinohara A."/>
            <person name="Yoshida Y."/>
            <person name="Fujiwara M."/>
            <person name="Mori M."/>
            <person name="Tomita M."/>
            <person name="Arakawa K."/>
        </authorList>
    </citation>
    <scope>NUCLEOTIDE SEQUENCE [LARGE SCALE GENOMIC DNA]</scope>
</reference>
<feature type="transmembrane region" description="Helical" evidence="1">
    <location>
        <begin position="20"/>
        <end position="44"/>
    </location>
</feature>
<organism evidence="2 3">
    <name type="scientific">Araneus ventricosus</name>
    <name type="common">Orbweaver spider</name>
    <name type="synonym">Epeira ventricosa</name>
    <dbReference type="NCBI Taxonomy" id="182803"/>
    <lineage>
        <taxon>Eukaryota</taxon>
        <taxon>Metazoa</taxon>
        <taxon>Ecdysozoa</taxon>
        <taxon>Arthropoda</taxon>
        <taxon>Chelicerata</taxon>
        <taxon>Arachnida</taxon>
        <taxon>Araneae</taxon>
        <taxon>Araneomorphae</taxon>
        <taxon>Entelegynae</taxon>
        <taxon>Araneoidea</taxon>
        <taxon>Araneidae</taxon>
        <taxon>Araneus</taxon>
    </lineage>
</organism>
<protein>
    <submittedName>
        <fullName evidence="2">Uncharacterized protein</fullName>
    </submittedName>
</protein>
<sequence>MAPLWSVMQRKISELKEVLLLIASVTMSVLLAFADVILSLSALVMGKKSFLLHSLHQCFDNFCVRFYRNLKSIGNFKWKHGENWKKLIGVSINPEQKK</sequence>
<keyword evidence="1" id="KW-0472">Membrane</keyword>
<evidence type="ECO:0000313" key="2">
    <source>
        <dbReference type="EMBL" id="GBL91792.1"/>
    </source>
</evidence>
<name>A0A4Y2BHR1_ARAVE</name>
<comment type="caution">
    <text evidence="2">The sequence shown here is derived from an EMBL/GenBank/DDBJ whole genome shotgun (WGS) entry which is preliminary data.</text>
</comment>
<dbReference type="AlphaFoldDB" id="A0A4Y2BHR1"/>
<evidence type="ECO:0000313" key="3">
    <source>
        <dbReference type="Proteomes" id="UP000499080"/>
    </source>
</evidence>